<dbReference type="Gene3D" id="1.10.10.60">
    <property type="entry name" value="Homeodomain-like"/>
    <property type="match status" value="1"/>
</dbReference>
<dbReference type="Gene3D" id="3.40.50.300">
    <property type="entry name" value="P-loop containing nucleotide triphosphate hydrolases"/>
    <property type="match status" value="1"/>
</dbReference>
<dbReference type="InParanoid" id="A0A1B1AD34"/>
<keyword evidence="3" id="KW-1185">Reference proteome</keyword>
<dbReference type="KEGG" id="cbot:ATE48_00270"/>
<protein>
    <recommendedName>
        <fullName evidence="1">AAA+ ATPase domain-containing protein</fullName>
    </recommendedName>
</protein>
<feature type="domain" description="AAA+ ATPase" evidence="1">
    <location>
        <begin position="49"/>
        <end position="227"/>
    </location>
</feature>
<dbReference type="InterPro" id="IPR027417">
    <property type="entry name" value="P-loop_NTPase"/>
</dbReference>
<name>A0A1B1AD34_9PROT</name>
<sequence>MSELSNVLAQFPQSPTPMGSDIPAPIAARDFLRMTLPPRELLLEPWLPAKGLTMIAGPRGLGKTHLALGVACAVARGGRFLKWQAPKPKPVLYVDGEMPAGALQERLARNVAANDPKDAANENFALLAADHCEFGLPDLATPEGQAALRPTLEPFALIVFDNLSSLCRSGRENEAESWAPMQAWALELRRAGKAVLFIHHTGKGGAQRGTSKREDVLDSVLLLKRPEDYDASQGARFIGQFDKARGFYGPDAESFEAALGADGAWAVKGVTADRDAEVREMLEQGFSADDIARDLSIHRSTVFRIKQRSQAVNGHAG</sequence>
<proteinExistence type="predicted"/>
<dbReference type="EMBL" id="CP013244">
    <property type="protein sequence ID" value="ANP44464.1"/>
    <property type="molecule type" value="Genomic_DNA"/>
</dbReference>
<dbReference type="InterPro" id="IPR003593">
    <property type="entry name" value="AAA+_ATPase"/>
</dbReference>
<evidence type="ECO:0000259" key="1">
    <source>
        <dbReference type="SMART" id="SM00382"/>
    </source>
</evidence>
<reference evidence="2 3" key="1">
    <citation type="submission" date="2015-11" db="EMBL/GenBank/DDBJ databases">
        <title>Whole-Genome Sequence of Candidatus Oderbacter manganicum from the National Park Lower Oder Valley, Germany.</title>
        <authorList>
            <person name="Braun B."/>
            <person name="Liere K."/>
            <person name="Szewzyk U."/>
        </authorList>
    </citation>
    <scope>NUCLEOTIDE SEQUENCE [LARGE SCALE GENOMIC DNA]</scope>
    <source>
        <strain evidence="2 3">OTSz_A_272</strain>
    </source>
</reference>
<dbReference type="OrthoDB" id="34187at2"/>
<dbReference type="Pfam" id="PF13384">
    <property type="entry name" value="HTH_23"/>
    <property type="match status" value="1"/>
</dbReference>
<dbReference type="AlphaFoldDB" id="A0A1B1AD34"/>
<evidence type="ECO:0000313" key="3">
    <source>
        <dbReference type="Proteomes" id="UP000092498"/>
    </source>
</evidence>
<organism evidence="2 3">
    <name type="scientific">Candidatus Viadribacter manganicus</name>
    <dbReference type="NCBI Taxonomy" id="1759059"/>
    <lineage>
        <taxon>Bacteria</taxon>
        <taxon>Pseudomonadati</taxon>
        <taxon>Pseudomonadota</taxon>
        <taxon>Alphaproteobacteria</taxon>
        <taxon>Hyphomonadales</taxon>
        <taxon>Hyphomonadaceae</taxon>
        <taxon>Candidatus Viadribacter</taxon>
    </lineage>
</organism>
<dbReference type="SMART" id="SM00382">
    <property type="entry name" value="AAA"/>
    <property type="match status" value="1"/>
</dbReference>
<dbReference type="Pfam" id="PF13481">
    <property type="entry name" value="AAA_25"/>
    <property type="match status" value="1"/>
</dbReference>
<dbReference type="Proteomes" id="UP000092498">
    <property type="component" value="Chromosome"/>
</dbReference>
<evidence type="ECO:0000313" key="2">
    <source>
        <dbReference type="EMBL" id="ANP44464.1"/>
    </source>
</evidence>
<dbReference type="SUPFAM" id="SSF52540">
    <property type="entry name" value="P-loop containing nucleoside triphosphate hydrolases"/>
    <property type="match status" value="1"/>
</dbReference>
<dbReference type="RefSeq" id="WP_066766555.1">
    <property type="nucleotide sequence ID" value="NZ_CP013244.1"/>
</dbReference>
<gene>
    <name evidence="2" type="ORF">ATE48_00270</name>
</gene>
<dbReference type="STRING" id="1759059.ATE48_00270"/>
<accession>A0A1B1AD34</accession>